<proteinExistence type="predicted"/>
<organism evidence="1 2">
    <name type="scientific">Phormidesmis priestleyi ULC007</name>
    <dbReference type="NCBI Taxonomy" id="1920490"/>
    <lineage>
        <taxon>Bacteria</taxon>
        <taxon>Bacillati</taxon>
        <taxon>Cyanobacteriota</taxon>
        <taxon>Cyanophyceae</taxon>
        <taxon>Leptolyngbyales</taxon>
        <taxon>Leptolyngbyaceae</taxon>
        <taxon>Phormidesmis</taxon>
    </lineage>
</organism>
<dbReference type="OrthoDB" id="495371at2"/>
<reference evidence="1 2" key="2">
    <citation type="submission" date="2018-03" db="EMBL/GenBank/DDBJ databases">
        <title>The ancient ancestry and fast evolution of plastids.</title>
        <authorList>
            <person name="Moore K.R."/>
            <person name="Magnabosco C."/>
            <person name="Momper L."/>
            <person name="Gold D.A."/>
            <person name="Bosak T."/>
            <person name="Fournier G.P."/>
        </authorList>
    </citation>
    <scope>NUCLEOTIDE SEQUENCE [LARGE SCALE GENOMIC DNA]</scope>
    <source>
        <strain evidence="1 2">ULC007</strain>
    </source>
</reference>
<comment type="caution">
    <text evidence="1">The sequence shown here is derived from an EMBL/GenBank/DDBJ whole genome shotgun (WGS) entry which is preliminary data.</text>
</comment>
<dbReference type="STRING" id="1920490.GCA_001895925_05159"/>
<reference evidence="1 2" key="1">
    <citation type="submission" date="2018-02" db="EMBL/GenBank/DDBJ databases">
        <authorList>
            <person name="Cohen D.B."/>
            <person name="Kent A.D."/>
        </authorList>
    </citation>
    <scope>NUCLEOTIDE SEQUENCE [LARGE SCALE GENOMIC DNA]</scope>
    <source>
        <strain evidence="1 2">ULC007</strain>
    </source>
</reference>
<gene>
    <name evidence="1" type="ORF">C7B65_16895</name>
</gene>
<dbReference type="Proteomes" id="UP000238634">
    <property type="component" value="Unassembled WGS sequence"/>
</dbReference>
<dbReference type="RefSeq" id="WP_073073548.1">
    <property type="nucleotide sequence ID" value="NZ_MPPI01000023.1"/>
</dbReference>
<evidence type="ECO:0000313" key="2">
    <source>
        <dbReference type="Proteomes" id="UP000238634"/>
    </source>
</evidence>
<protein>
    <submittedName>
        <fullName evidence="1">Uncharacterized protein</fullName>
    </submittedName>
</protein>
<keyword evidence="2" id="KW-1185">Reference proteome</keyword>
<dbReference type="SUPFAM" id="SSF101756">
    <property type="entry name" value="Hypothetical protein YgiW"/>
    <property type="match status" value="1"/>
</dbReference>
<name>A0A2T1DC22_9CYAN</name>
<sequence length="142" mass="15208">MRSHFSILTRGFGLSLLVGLLGCSRPILQADETQLRPEAMLSTLDLSTTKISDLQKQKTNFTVHLQGKVGAQAPLAGLSAYELQDATGKVWVVAKSAPLAPGTEVKVTGKVRYQSILLNGQDRGSVYIEQEGATEPVSANKV</sequence>
<accession>A0A2T1DC22</accession>
<dbReference type="EMBL" id="PVWG01000021">
    <property type="protein sequence ID" value="PSB18025.1"/>
    <property type="molecule type" value="Genomic_DNA"/>
</dbReference>
<evidence type="ECO:0000313" key="1">
    <source>
        <dbReference type="EMBL" id="PSB18025.1"/>
    </source>
</evidence>
<dbReference type="AlphaFoldDB" id="A0A2T1DC22"/>
<dbReference type="PROSITE" id="PS51257">
    <property type="entry name" value="PROKAR_LIPOPROTEIN"/>
    <property type="match status" value="1"/>
</dbReference>
<dbReference type="InterPro" id="IPR036700">
    <property type="entry name" value="BOBF_sf"/>
</dbReference>